<evidence type="ECO:0000256" key="1">
    <source>
        <dbReference type="ARBA" id="ARBA00023236"/>
    </source>
</evidence>
<dbReference type="PANTHER" id="PTHR32182:SF22">
    <property type="entry name" value="ATP-DEPENDENT ENDONUCLEASE, OLD FAMILY-RELATED"/>
    <property type="match status" value="1"/>
</dbReference>
<dbReference type="PANTHER" id="PTHR32182">
    <property type="entry name" value="DNA REPLICATION AND REPAIR PROTEIN RECF"/>
    <property type="match status" value="1"/>
</dbReference>
<dbReference type="AlphaFoldDB" id="A0A022L0S8"/>
<dbReference type="SUPFAM" id="SSF52540">
    <property type="entry name" value="P-loop containing nucleoside triphosphate hydrolases"/>
    <property type="match status" value="1"/>
</dbReference>
<dbReference type="GO" id="GO:0009432">
    <property type="term" value="P:SOS response"/>
    <property type="evidence" value="ECO:0007669"/>
    <property type="project" value="UniProtKB-KW"/>
</dbReference>
<keyword evidence="1" id="KW-0227">DNA damage</keyword>
<dbReference type="Gene3D" id="3.40.50.300">
    <property type="entry name" value="P-loop containing nucleotide triphosphate hydrolases"/>
    <property type="match status" value="2"/>
</dbReference>
<dbReference type="InterPro" id="IPR014555">
    <property type="entry name" value="RecF-like"/>
</dbReference>
<sequence>MRFTHMNVQNWRNFKDVQFPIEDRLFIVGPNAAGKSNLLDVFRFLTDIARPGGGLAAAFADRGGFSAVRSLFARNHRYGQVSVTAHFSDDADEWTYHLAVKGEQRGHHRALVAEEVVTRNGEELLRRPDASDEADPELLTQTHLEQITANKSFRELAEHLQKTRYFHPVPQIIRNPGFFHASGPRDPFGSDVIKQMNETASRTRSAWLQKIENALQAAVPQFESLSVEPDASGVPHLHATYRNWRPAPTRQTESELSDGTLRLIGLLWTLVSAPSSGGVLLFEEPELSLNAGIVRTVPALLARVQRDRDLQVLLSTHAPELLDEETVLPEEVLVMRVTEDGSTASLLSDIAEVRAEVDSGLPLSEIVQSLIEPVAARQLALRL</sequence>
<dbReference type="GO" id="GO:0006302">
    <property type="term" value="P:double-strand break repair"/>
    <property type="evidence" value="ECO:0007669"/>
    <property type="project" value="TreeGrafter"/>
</dbReference>
<dbReference type="GO" id="GO:0005524">
    <property type="term" value="F:ATP binding"/>
    <property type="evidence" value="ECO:0007669"/>
    <property type="project" value="InterPro"/>
</dbReference>
<evidence type="ECO:0000313" key="3">
    <source>
        <dbReference type="EMBL" id="EYT50745.1"/>
    </source>
</evidence>
<organism evidence="3 4">
    <name type="scientific">Brachybacterium muris UCD-AY4</name>
    <dbReference type="NCBI Taxonomy" id="1249481"/>
    <lineage>
        <taxon>Bacteria</taxon>
        <taxon>Bacillati</taxon>
        <taxon>Actinomycetota</taxon>
        <taxon>Actinomycetes</taxon>
        <taxon>Micrococcales</taxon>
        <taxon>Dermabacteraceae</taxon>
        <taxon>Brachybacterium</taxon>
    </lineage>
</organism>
<keyword evidence="4" id="KW-1185">Reference proteome</keyword>
<name>A0A022L0S8_9MICO</name>
<dbReference type="RefSeq" id="WP_017822264.1">
    <property type="nucleotide sequence ID" value="NZ_AORC01000003.1"/>
</dbReference>
<dbReference type="EMBL" id="AORC01000003">
    <property type="protein sequence ID" value="EYT50745.1"/>
    <property type="molecule type" value="Genomic_DNA"/>
</dbReference>
<reference evidence="3 4" key="1">
    <citation type="journal article" date="2013" name="Genome Announc.">
        <title>Draft genome sequence of an Actinobacterium, Brachybacterium muris strain UCD-AY4.</title>
        <authorList>
            <person name="Lo J.R."/>
            <person name="Lang J.M."/>
            <person name="Darling A.E."/>
            <person name="Eisen J.A."/>
            <person name="Coil D.A."/>
        </authorList>
    </citation>
    <scope>NUCLEOTIDE SEQUENCE [LARGE SCALE GENOMIC DNA]</scope>
    <source>
        <strain evidence="3 4">UCD-AY4</strain>
    </source>
</reference>
<accession>A0A022L0S8</accession>
<gene>
    <name evidence="3" type="ORF">D641_0102735</name>
</gene>
<protein>
    <submittedName>
        <fullName evidence="3">Chromosome segregation protein SMC</fullName>
    </submittedName>
</protein>
<dbReference type="Pfam" id="PF13304">
    <property type="entry name" value="AAA_21"/>
    <property type="match status" value="1"/>
</dbReference>
<keyword evidence="1" id="KW-0742">SOS response</keyword>
<dbReference type="STRING" id="1249481.D641_0102735"/>
<dbReference type="PIRSF" id="PIRSF029347">
    <property type="entry name" value="RecF"/>
    <property type="match status" value="1"/>
</dbReference>
<dbReference type="InterPro" id="IPR003959">
    <property type="entry name" value="ATPase_AAA_core"/>
</dbReference>
<evidence type="ECO:0000313" key="4">
    <source>
        <dbReference type="Proteomes" id="UP000019754"/>
    </source>
</evidence>
<dbReference type="InterPro" id="IPR027417">
    <property type="entry name" value="P-loop_NTPase"/>
</dbReference>
<dbReference type="Proteomes" id="UP000019754">
    <property type="component" value="Unassembled WGS sequence"/>
</dbReference>
<dbReference type="OrthoDB" id="104167at2"/>
<dbReference type="GO" id="GO:0000731">
    <property type="term" value="P:DNA synthesis involved in DNA repair"/>
    <property type="evidence" value="ECO:0007669"/>
    <property type="project" value="TreeGrafter"/>
</dbReference>
<dbReference type="GO" id="GO:0016887">
    <property type="term" value="F:ATP hydrolysis activity"/>
    <property type="evidence" value="ECO:0007669"/>
    <property type="project" value="InterPro"/>
</dbReference>
<proteinExistence type="predicted"/>
<comment type="caution">
    <text evidence="3">The sequence shown here is derived from an EMBL/GenBank/DDBJ whole genome shotgun (WGS) entry which is preliminary data.</text>
</comment>
<feature type="domain" description="ATPase AAA-type core" evidence="2">
    <location>
        <begin position="26"/>
        <end position="323"/>
    </location>
</feature>
<evidence type="ECO:0000259" key="2">
    <source>
        <dbReference type="Pfam" id="PF13304"/>
    </source>
</evidence>
<dbReference type="HOGENOM" id="CLU_035814_3_1_11"/>